<feature type="coiled-coil region" evidence="1">
    <location>
        <begin position="94"/>
        <end position="121"/>
    </location>
</feature>
<organism evidence="4 5">
    <name type="scientific">Winmispira thermophila (strain ATCC 700085 / DSM 6578 / Z-1203)</name>
    <name type="common">Spirochaeta thermophila</name>
    <dbReference type="NCBI Taxonomy" id="869211"/>
    <lineage>
        <taxon>Bacteria</taxon>
        <taxon>Pseudomonadati</taxon>
        <taxon>Spirochaetota</taxon>
        <taxon>Spirochaetia</taxon>
        <taxon>Winmispirales</taxon>
        <taxon>Winmispiraceae</taxon>
        <taxon>Winmispira</taxon>
    </lineage>
</organism>
<dbReference type="RefSeq" id="WP_014625489.1">
    <property type="nucleotide sequence ID" value="NC_017583.1"/>
</dbReference>
<keyword evidence="1" id="KW-0175">Coiled coil</keyword>
<protein>
    <submittedName>
        <fullName evidence="4">Peptidase M23</fullName>
    </submittedName>
</protein>
<dbReference type="PANTHER" id="PTHR21666">
    <property type="entry name" value="PEPTIDASE-RELATED"/>
    <property type="match status" value="1"/>
</dbReference>
<dbReference type="Proteomes" id="UP000007254">
    <property type="component" value="Chromosome"/>
</dbReference>
<keyword evidence="5" id="KW-1185">Reference proteome</keyword>
<accession>G0GD90</accession>
<dbReference type="HOGENOM" id="CLU_029425_2_4_12"/>
<keyword evidence="2" id="KW-0472">Membrane</keyword>
<dbReference type="Gene3D" id="2.70.70.10">
    <property type="entry name" value="Glucose Permease (Domain IIA)"/>
    <property type="match status" value="1"/>
</dbReference>
<evidence type="ECO:0000313" key="4">
    <source>
        <dbReference type="EMBL" id="AEJ62165.1"/>
    </source>
</evidence>
<reference evidence="4 5" key="1">
    <citation type="submission" date="2011-06" db="EMBL/GenBank/DDBJ databases">
        <title>The complete genome of Spirochaeta thermophila DSM 6578.</title>
        <authorList>
            <consortium name="US DOE Joint Genome Institute (JGI-PGF)"/>
            <person name="Lucas S."/>
            <person name="Lapidus A."/>
            <person name="Bruce D."/>
            <person name="Goodwin L."/>
            <person name="Pitluck S."/>
            <person name="Peters L."/>
            <person name="Kyrpides N."/>
            <person name="Mavromatis K."/>
            <person name="Ivanova N."/>
            <person name="Mikailova N."/>
            <person name="Pagani I."/>
            <person name="Chertkov O."/>
            <person name="Detter J.C."/>
            <person name="Tapia R."/>
            <person name="Han C."/>
            <person name="Land M."/>
            <person name="Hauser L."/>
            <person name="Markowitz V."/>
            <person name="Cheng J.-F."/>
            <person name="Hugenholtz P."/>
            <person name="Woyke T."/>
            <person name="Wu D."/>
            <person name="Spring S."/>
            <person name="Merkhoffer B."/>
            <person name="Schneider S."/>
            <person name="Klenk H.-P."/>
            <person name="Eisen J.A."/>
        </authorList>
    </citation>
    <scope>NUCLEOTIDE SEQUENCE [LARGE SCALE GENOMIC DNA]</scope>
    <source>
        <strain evidence="5">ATCC 700085 / DSM 6578 / Z-1203</strain>
    </source>
</reference>
<name>G0GD90_WINT7</name>
<dbReference type="STRING" id="869211.Spith_1907"/>
<dbReference type="InterPro" id="IPR050570">
    <property type="entry name" value="Cell_wall_metabolism_enzyme"/>
</dbReference>
<sequence>MSVTRNYKRLEEAASRKAFWRIKRLGRAIGGVLGRFGGILKKKYTIMLIPHFEDKVINIQVSLFLLFFLGALLVGVIAGFVWTGSRVTGITALLEQKEASLSSVEANLDKVKGELSELREVAALFKQSLAQTASLLGETGDDPGDDLQEEGDLAGISHELSLSAGDVKELAEIRELKVSLQQAVDSLSQVQNVLNAQKELLVNIPSIWPVQGGRGIITQYFGPSIHPFYKYWYLHKGVDIAYPYAVPVLATANGKVVEAKSDPLGWGNYVVIRHRYGFYTRYAHLQYYLVKKGQEVHQGQVIGMMGSTGLSTGRHLHYEVMIGSEVIDPLKFLNISHQHVVVED</sequence>
<dbReference type="EMBL" id="CP002903">
    <property type="protein sequence ID" value="AEJ62165.1"/>
    <property type="molecule type" value="Genomic_DNA"/>
</dbReference>
<keyword evidence="2" id="KW-1133">Transmembrane helix</keyword>
<feature type="transmembrane region" description="Helical" evidence="2">
    <location>
        <begin position="61"/>
        <end position="82"/>
    </location>
</feature>
<dbReference type="PANTHER" id="PTHR21666:SF270">
    <property type="entry name" value="MUREIN HYDROLASE ACTIVATOR ENVC"/>
    <property type="match status" value="1"/>
</dbReference>
<dbReference type="InterPro" id="IPR016047">
    <property type="entry name" value="M23ase_b-sheet_dom"/>
</dbReference>
<feature type="domain" description="M23ase beta-sheet core" evidence="3">
    <location>
        <begin position="234"/>
        <end position="329"/>
    </location>
</feature>
<evidence type="ECO:0000256" key="1">
    <source>
        <dbReference type="SAM" id="Coils"/>
    </source>
</evidence>
<evidence type="ECO:0000259" key="3">
    <source>
        <dbReference type="Pfam" id="PF01551"/>
    </source>
</evidence>
<evidence type="ECO:0000256" key="2">
    <source>
        <dbReference type="SAM" id="Phobius"/>
    </source>
</evidence>
<keyword evidence="2" id="KW-0812">Transmembrane</keyword>
<proteinExistence type="predicted"/>
<dbReference type="OrthoDB" id="305469at2"/>
<dbReference type="GO" id="GO:0004222">
    <property type="term" value="F:metalloendopeptidase activity"/>
    <property type="evidence" value="ECO:0007669"/>
    <property type="project" value="TreeGrafter"/>
</dbReference>
<dbReference type="Pfam" id="PF01551">
    <property type="entry name" value="Peptidase_M23"/>
    <property type="match status" value="1"/>
</dbReference>
<dbReference type="InterPro" id="IPR011055">
    <property type="entry name" value="Dup_hybrid_motif"/>
</dbReference>
<dbReference type="KEGG" id="stq:Spith_1907"/>
<evidence type="ECO:0000313" key="5">
    <source>
        <dbReference type="Proteomes" id="UP000007254"/>
    </source>
</evidence>
<dbReference type="SUPFAM" id="SSF51261">
    <property type="entry name" value="Duplicated hybrid motif"/>
    <property type="match status" value="1"/>
</dbReference>
<gene>
    <name evidence="4" type="ordered locus">Spith_1907</name>
</gene>
<dbReference type="CDD" id="cd12797">
    <property type="entry name" value="M23_peptidase"/>
    <property type="match status" value="1"/>
</dbReference>
<dbReference type="AlphaFoldDB" id="G0GD90"/>